<evidence type="ECO:0000256" key="5">
    <source>
        <dbReference type="ARBA" id="ARBA00017592"/>
    </source>
</evidence>
<dbReference type="FunFam" id="3.40.50.720:FF:000006">
    <property type="entry name" value="Bifunctional protein FolD"/>
    <property type="match status" value="1"/>
</dbReference>
<reference evidence="16" key="3">
    <citation type="submission" date="2022-06" db="UniProtKB">
        <authorList>
            <consortium name="EnsemblMetazoa"/>
        </authorList>
    </citation>
    <scope>IDENTIFICATION</scope>
</reference>
<evidence type="ECO:0000256" key="8">
    <source>
        <dbReference type="ARBA" id="ARBA00022857"/>
    </source>
</evidence>
<dbReference type="EC" id="1.5.1.5" evidence="4"/>
<dbReference type="Pfam" id="PF00763">
    <property type="entry name" value="THF_DHG_CYH"/>
    <property type="match status" value="1"/>
</dbReference>
<dbReference type="PRINTS" id="PR00085">
    <property type="entry name" value="THFDHDRGNASE"/>
</dbReference>
<organism evidence="15">
    <name type="scientific">Sarcoptes scabiei</name>
    <name type="common">Itch mite</name>
    <name type="synonym">Acarus scabiei</name>
    <dbReference type="NCBI Taxonomy" id="52283"/>
    <lineage>
        <taxon>Eukaryota</taxon>
        <taxon>Metazoa</taxon>
        <taxon>Ecdysozoa</taxon>
        <taxon>Arthropoda</taxon>
        <taxon>Chelicerata</taxon>
        <taxon>Arachnida</taxon>
        <taxon>Acari</taxon>
        <taxon>Acariformes</taxon>
        <taxon>Sarcoptiformes</taxon>
        <taxon>Astigmata</taxon>
        <taxon>Psoroptidia</taxon>
        <taxon>Sarcoptoidea</taxon>
        <taxon>Sarcoptidae</taxon>
        <taxon>Sarcoptinae</taxon>
        <taxon>Sarcoptes</taxon>
    </lineage>
</organism>
<keyword evidence="9" id="KW-0560">Oxidoreductase</keyword>
<dbReference type="Gene3D" id="3.40.50.720">
    <property type="entry name" value="NAD(P)-binding Rossmann-like Domain"/>
    <property type="match status" value="1"/>
</dbReference>
<evidence type="ECO:0000256" key="10">
    <source>
        <dbReference type="ARBA" id="ARBA00023268"/>
    </source>
</evidence>
<dbReference type="HAMAP" id="MF_01576">
    <property type="entry name" value="THF_DHG_CYH"/>
    <property type="match status" value="1"/>
</dbReference>
<dbReference type="SUPFAM" id="SSF53223">
    <property type="entry name" value="Aminoacid dehydrogenase-like, N-terminal domain"/>
    <property type="match status" value="1"/>
</dbReference>
<dbReference type="Pfam" id="PF02882">
    <property type="entry name" value="THF_DHG_CYH_C"/>
    <property type="match status" value="1"/>
</dbReference>
<dbReference type="SUPFAM" id="SSF51735">
    <property type="entry name" value="NAD(P)-binding Rossmann-fold domains"/>
    <property type="match status" value="1"/>
</dbReference>
<comment type="catalytic activity">
    <reaction evidence="11">
        <text>(6R)-5,10-methenyltetrahydrofolate + H2O = (6R)-10-formyltetrahydrofolate + H(+)</text>
        <dbReference type="Rhea" id="RHEA:23700"/>
        <dbReference type="ChEBI" id="CHEBI:15377"/>
        <dbReference type="ChEBI" id="CHEBI:15378"/>
        <dbReference type="ChEBI" id="CHEBI:57455"/>
        <dbReference type="ChEBI" id="CHEBI:195366"/>
        <dbReference type="EC" id="3.5.4.9"/>
    </reaction>
</comment>
<keyword evidence="7" id="KW-0378">Hydrolase</keyword>
<dbReference type="EC" id="3.5.4.9" evidence="3"/>
<keyword evidence="10" id="KW-0511">Multifunctional enzyme</keyword>
<sequence length="396" mass="44180">MFCFRSSYHTRMFFLQRSSVFIPISSPSSILLDWIITKCMLDFQSNRLFSRTFQRDDQTRFFRSKRLLPSQQLHAVILKKHLETSKILKMAKILDGKQVSNEIKAELKKEIISLSLKPVLAIIQVGGREDSNVYIRMKSNFAEAVGVESRHIQLPNTTTQQELEAQVEKLNNDPTIHGIIVQLPLDSIESINSHYIINKISPYKDVDGLTIVNAGNLLHGRVDNEDCFVPCTPYGCMKLIEKTGIDLKGKRAVVVGRSKIVGSPMAQLLNWANATVTLCHQYTENLSEITKTADVLVVAIGQPLYIKKDWIKPGAIVIDVGITSIEDSTKKSGWRLAGDVDYDEAKNVASYITPVPGGVGPMTVAILISNTVKSAKRFERLKTKISSNIADVLNGH</sequence>
<evidence type="ECO:0000256" key="9">
    <source>
        <dbReference type="ARBA" id="ARBA00023002"/>
    </source>
</evidence>
<dbReference type="InterPro" id="IPR036291">
    <property type="entry name" value="NAD(P)-bd_dom_sf"/>
</dbReference>
<evidence type="ECO:0000256" key="2">
    <source>
        <dbReference type="ARBA" id="ARBA00011738"/>
    </source>
</evidence>
<keyword evidence="8" id="KW-0521">NADP</keyword>
<dbReference type="GO" id="GO:0004477">
    <property type="term" value="F:methenyltetrahydrofolate cyclohydrolase activity"/>
    <property type="evidence" value="ECO:0007669"/>
    <property type="project" value="UniProtKB-EC"/>
</dbReference>
<proteinExistence type="inferred from homology"/>
<feature type="domain" description="Tetrahydrofolate dehydrogenase/cyclohydrolase NAD(P)-binding" evidence="14">
    <location>
        <begin position="230"/>
        <end position="377"/>
    </location>
</feature>
<keyword evidence="6" id="KW-0554">One-carbon metabolism</keyword>
<evidence type="ECO:0000256" key="1">
    <source>
        <dbReference type="ARBA" id="ARBA00004777"/>
    </source>
</evidence>
<evidence type="ECO:0000256" key="12">
    <source>
        <dbReference type="ARBA" id="ARBA00049033"/>
    </source>
</evidence>
<dbReference type="GO" id="GO:0004329">
    <property type="term" value="F:formate-tetrahydrofolate ligase activity"/>
    <property type="evidence" value="ECO:0007669"/>
    <property type="project" value="UniProtKB-EC"/>
</dbReference>
<comment type="catalytic activity">
    <reaction evidence="12">
        <text>(6S)-5,6,7,8-tetrahydrofolate + formate + ATP = (6R)-10-formyltetrahydrofolate + ADP + phosphate</text>
        <dbReference type="Rhea" id="RHEA:20221"/>
        <dbReference type="ChEBI" id="CHEBI:15740"/>
        <dbReference type="ChEBI" id="CHEBI:30616"/>
        <dbReference type="ChEBI" id="CHEBI:43474"/>
        <dbReference type="ChEBI" id="CHEBI:57453"/>
        <dbReference type="ChEBI" id="CHEBI:195366"/>
        <dbReference type="ChEBI" id="CHEBI:456216"/>
        <dbReference type="EC" id="6.3.4.3"/>
    </reaction>
</comment>
<dbReference type="GO" id="GO:0004488">
    <property type="term" value="F:methylenetetrahydrofolate dehydrogenase (NADP+) activity"/>
    <property type="evidence" value="ECO:0007669"/>
    <property type="project" value="UniProtKB-EC"/>
</dbReference>
<comment type="pathway">
    <text evidence="1">One-carbon metabolism; tetrahydrofolate interconversion.</text>
</comment>
<comment type="subunit">
    <text evidence="2">Homodimer.</text>
</comment>
<dbReference type="PROSITE" id="PS00767">
    <property type="entry name" value="THF_DHG_CYH_2"/>
    <property type="match status" value="1"/>
</dbReference>
<dbReference type="GO" id="GO:0035999">
    <property type="term" value="P:tetrahydrofolate interconversion"/>
    <property type="evidence" value="ECO:0007669"/>
    <property type="project" value="TreeGrafter"/>
</dbReference>
<dbReference type="Proteomes" id="UP000070412">
    <property type="component" value="Unassembled WGS sequence"/>
</dbReference>
<evidence type="ECO:0000259" key="14">
    <source>
        <dbReference type="Pfam" id="PF02882"/>
    </source>
</evidence>
<evidence type="ECO:0000256" key="6">
    <source>
        <dbReference type="ARBA" id="ARBA00022563"/>
    </source>
</evidence>
<dbReference type="EnsemblMetazoa" id="SSS_74s_mrna">
    <property type="protein sequence ID" value="KAF7488401.1"/>
    <property type="gene ID" value="SSS_74"/>
</dbReference>
<dbReference type="PANTHER" id="PTHR48099:SF5">
    <property type="entry name" value="C-1-TETRAHYDROFOLATE SYNTHASE, CYTOPLASMIC"/>
    <property type="match status" value="1"/>
</dbReference>
<evidence type="ECO:0000256" key="11">
    <source>
        <dbReference type="ARBA" id="ARBA00036357"/>
    </source>
</evidence>
<protein>
    <recommendedName>
        <fullName evidence="5">C-1-tetrahydrofolate synthase, cytoplasmic</fullName>
        <ecNumber evidence="4">1.5.1.5</ecNumber>
        <ecNumber evidence="3">3.5.4.9</ecNumber>
    </recommendedName>
</protein>
<feature type="domain" description="Tetrahydrofolate dehydrogenase/cyclohydrolase catalytic" evidence="13">
    <location>
        <begin position="94"/>
        <end position="207"/>
    </location>
</feature>
<dbReference type="CDD" id="cd01080">
    <property type="entry name" value="NAD_bind_m-THF_DH_Cyclohyd"/>
    <property type="match status" value="1"/>
</dbReference>
<dbReference type="InterPro" id="IPR020867">
    <property type="entry name" value="THF_DH/CycHdrlase_CS"/>
</dbReference>
<dbReference type="OrthoDB" id="1845775at2759"/>
<dbReference type="PANTHER" id="PTHR48099">
    <property type="entry name" value="C-1-TETRAHYDROFOLATE SYNTHASE, CYTOPLASMIC-RELATED"/>
    <property type="match status" value="1"/>
</dbReference>
<dbReference type="FunFam" id="3.40.50.10860:FF:000005">
    <property type="entry name" value="C-1-tetrahydrofolate synthase, cytoplasmic, putative"/>
    <property type="match status" value="1"/>
</dbReference>
<evidence type="ECO:0000313" key="16">
    <source>
        <dbReference type="EnsemblMetazoa" id="KAF7488401.1"/>
    </source>
</evidence>
<dbReference type="InterPro" id="IPR020631">
    <property type="entry name" value="THF_DH/CycHdrlase_NAD-bd_dom"/>
</dbReference>
<evidence type="ECO:0000256" key="4">
    <source>
        <dbReference type="ARBA" id="ARBA00012859"/>
    </source>
</evidence>
<dbReference type="InterPro" id="IPR000672">
    <property type="entry name" value="THF_DH/CycHdrlase"/>
</dbReference>
<name>A0A834V9F2_SARSC</name>
<evidence type="ECO:0000259" key="13">
    <source>
        <dbReference type="Pfam" id="PF00763"/>
    </source>
</evidence>
<evidence type="ECO:0000256" key="7">
    <source>
        <dbReference type="ARBA" id="ARBA00022801"/>
    </source>
</evidence>
<reference evidence="17" key="1">
    <citation type="journal article" date="2020" name="PLoS Negl. Trop. Dis.">
        <title>High-quality nuclear genome for Sarcoptes scabiei-A critical resource for a neglected parasite.</title>
        <authorList>
            <person name="Korhonen P.K."/>
            <person name="Gasser R.B."/>
            <person name="Ma G."/>
            <person name="Wang T."/>
            <person name="Stroehlein A.J."/>
            <person name="Young N.D."/>
            <person name="Ang C.S."/>
            <person name="Fernando D.D."/>
            <person name="Lu H.C."/>
            <person name="Taylor S."/>
            <person name="Reynolds S.L."/>
            <person name="Mofiz E."/>
            <person name="Najaraj S.H."/>
            <person name="Gowda H."/>
            <person name="Madugundu A."/>
            <person name="Renuse S."/>
            <person name="Holt D."/>
            <person name="Pandey A."/>
            <person name="Papenfuss A.T."/>
            <person name="Fischer K."/>
        </authorList>
    </citation>
    <scope>NUCLEOTIDE SEQUENCE [LARGE SCALE GENOMIC DNA]</scope>
</reference>
<dbReference type="EMBL" id="WVUK01000066">
    <property type="protein sequence ID" value="KAF7488401.1"/>
    <property type="molecule type" value="Genomic_DNA"/>
</dbReference>
<reference evidence="15" key="2">
    <citation type="submission" date="2020-01" db="EMBL/GenBank/DDBJ databases">
        <authorList>
            <person name="Korhonen P.K.K."/>
            <person name="Guangxu M.G."/>
            <person name="Wang T.W."/>
            <person name="Stroehlein A.J.S."/>
            <person name="Young N.D."/>
            <person name="Ang C.-S.A."/>
            <person name="Fernando D.W.F."/>
            <person name="Lu H.L."/>
            <person name="Taylor S.T."/>
            <person name="Ehtesham M.E.M."/>
            <person name="Najaraj S.H.N."/>
            <person name="Harsha G.H.G."/>
            <person name="Madugundu A.M."/>
            <person name="Renuse S.R."/>
            <person name="Holt D.H."/>
            <person name="Pandey A.P."/>
            <person name="Papenfuss A.P."/>
            <person name="Gasser R.B.G."/>
            <person name="Fischer K.F."/>
        </authorList>
    </citation>
    <scope>NUCLEOTIDE SEQUENCE</scope>
    <source>
        <strain evidence="15">SSS_KF_BRIS2020</strain>
    </source>
</reference>
<dbReference type="InterPro" id="IPR046346">
    <property type="entry name" value="Aminoacid_DH-like_N_sf"/>
</dbReference>
<dbReference type="InterPro" id="IPR020630">
    <property type="entry name" value="THF_DH/CycHdrlase_cat_dom"/>
</dbReference>
<evidence type="ECO:0000313" key="17">
    <source>
        <dbReference type="Proteomes" id="UP000070412"/>
    </source>
</evidence>
<evidence type="ECO:0000256" key="3">
    <source>
        <dbReference type="ARBA" id="ARBA00012776"/>
    </source>
</evidence>
<gene>
    <name evidence="15" type="primary">SSS_74g</name>
    <name evidence="15" type="ORF">SSS_74</name>
</gene>
<dbReference type="AlphaFoldDB" id="A0A834V9F2"/>
<dbReference type="GO" id="GO:0005829">
    <property type="term" value="C:cytosol"/>
    <property type="evidence" value="ECO:0007669"/>
    <property type="project" value="TreeGrafter"/>
</dbReference>
<evidence type="ECO:0000313" key="15">
    <source>
        <dbReference type="EMBL" id="KAF7488401.1"/>
    </source>
</evidence>
<accession>A0A834V9F2</accession>
<keyword evidence="17" id="KW-1185">Reference proteome</keyword>
<dbReference type="Gene3D" id="3.40.50.10860">
    <property type="entry name" value="Leucine Dehydrogenase, chain A, domain 1"/>
    <property type="match status" value="1"/>
</dbReference>